<protein>
    <submittedName>
        <fullName evidence="2">Uncharacterized protein</fullName>
    </submittedName>
</protein>
<evidence type="ECO:0000313" key="3">
    <source>
        <dbReference type="Proteomes" id="UP001209854"/>
    </source>
</evidence>
<gene>
    <name evidence="2" type="ORF">NX722_24675</name>
</gene>
<name>A0ABT3N2A7_9GAMM</name>
<feature type="signal peptide" evidence="1">
    <location>
        <begin position="1"/>
        <end position="21"/>
    </location>
</feature>
<proteinExistence type="predicted"/>
<dbReference type="RefSeq" id="WP_265442384.1">
    <property type="nucleotide sequence ID" value="NZ_JAPFCC010000001.1"/>
</dbReference>
<evidence type="ECO:0000313" key="2">
    <source>
        <dbReference type="EMBL" id="MCW7555765.1"/>
    </source>
</evidence>
<accession>A0ABT3N2A7</accession>
<reference evidence="2 3" key="1">
    <citation type="submission" date="2022-10" db="EMBL/GenBank/DDBJ databases">
        <title>High-quality genome sequences of two octocoral-associated bacteria, Endozoicomonas euniceicola EF212 and Endozoicomonas gorgoniicola PS125.</title>
        <authorList>
            <person name="Chiou Y.-J."/>
            <person name="Chen Y.-H."/>
        </authorList>
    </citation>
    <scope>NUCLEOTIDE SEQUENCE [LARGE SCALE GENOMIC DNA]</scope>
    <source>
        <strain evidence="2 3">PS125</strain>
    </source>
</reference>
<comment type="caution">
    <text evidence="2">The sequence shown here is derived from an EMBL/GenBank/DDBJ whole genome shotgun (WGS) entry which is preliminary data.</text>
</comment>
<keyword evidence="1" id="KW-0732">Signal</keyword>
<dbReference type="Proteomes" id="UP001209854">
    <property type="component" value="Unassembled WGS sequence"/>
</dbReference>
<dbReference type="EMBL" id="JAPFCC010000001">
    <property type="protein sequence ID" value="MCW7555765.1"/>
    <property type="molecule type" value="Genomic_DNA"/>
</dbReference>
<organism evidence="2 3">
    <name type="scientific">Endozoicomonas gorgoniicola</name>
    <dbReference type="NCBI Taxonomy" id="1234144"/>
    <lineage>
        <taxon>Bacteria</taxon>
        <taxon>Pseudomonadati</taxon>
        <taxon>Pseudomonadota</taxon>
        <taxon>Gammaproteobacteria</taxon>
        <taxon>Oceanospirillales</taxon>
        <taxon>Endozoicomonadaceae</taxon>
        <taxon>Endozoicomonas</taxon>
    </lineage>
</organism>
<keyword evidence="3" id="KW-1185">Reference proteome</keyword>
<evidence type="ECO:0000256" key="1">
    <source>
        <dbReference type="SAM" id="SignalP"/>
    </source>
</evidence>
<sequence length="527" mass="59669">MKYRVFSLMLAASALSINLYAYSPDDQQGTLYKGLQNLNKLADTMGLDRKQSLGTVGINNLISSFLSPWNEVRINYLIKRTGNIKQVAKDVISGAFANPLFDLSGFAVQKEDFLDLVERSSFLQTYDPKARGVTISDADALFVPTDTPLTKDLAKTANTATDQKSSSTRIPANTPVFIFGQLFDLPAKISPDEDSWFLVWREEFGLKFVRSRHIGRLSQSDIEEFERLVTSKPEIVRTGRVEREFHEDNFKMLMPGTMPLHKNDGTYQLAKRKGQDGEIVQFNNSTWTVYRAKLTPAELYAKDKVKPLDYHIKQAPMNPTIQNYLQELHNRIFRYPNYAGSERNYHWSFAWGEGEAGIDEQHGQDISNFVYKLMLGFGHRLPRYSGHQITEGLSINTITVDYSKDKESHYRTLVEDCTLGRMASFARSAHMVCIGSVSMAQLRLLDSDAATDALNNGMKEEDLVPLVATSPVGFRDVETGNWTIVPKAAIFPIFKTGPYSSWISRKEDFKVFSFFTNSPRLTTKTEL</sequence>
<feature type="chain" id="PRO_5046507212" evidence="1">
    <location>
        <begin position="22"/>
        <end position="527"/>
    </location>
</feature>